<dbReference type="GO" id="GO:0008234">
    <property type="term" value="F:cysteine-type peptidase activity"/>
    <property type="evidence" value="ECO:0007669"/>
    <property type="project" value="UniProtKB-KW"/>
</dbReference>
<dbReference type="InterPro" id="IPR000668">
    <property type="entry name" value="Peptidase_C1A_C"/>
</dbReference>
<keyword evidence="4" id="KW-0378">Hydrolase</keyword>
<dbReference type="InterPro" id="IPR038765">
    <property type="entry name" value="Papain-like_cys_pep_sf"/>
</dbReference>
<keyword evidence="6" id="KW-1015">Disulfide bond</keyword>
<dbReference type="Gene3D" id="3.90.70.10">
    <property type="entry name" value="Cysteine proteinases"/>
    <property type="match status" value="1"/>
</dbReference>
<evidence type="ECO:0000256" key="8">
    <source>
        <dbReference type="ARBA" id="ARBA00069575"/>
    </source>
</evidence>
<dbReference type="InterPro" id="IPR013201">
    <property type="entry name" value="Prot_inhib_I29"/>
</dbReference>
<reference evidence="11 12" key="1">
    <citation type="submission" date="2020-10" db="EMBL/GenBank/DDBJ databases">
        <title>Plant Genome Project.</title>
        <authorList>
            <person name="Zhang R.-G."/>
        </authorList>
    </citation>
    <scope>NUCLEOTIDE SEQUENCE [LARGE SCALE GENOMIC DNA]</scope>
    <source>
        <strain evidence="11">FAFU-HL-1</strain>
        <tissue evidence="11">Leaf</tissue>
    </source>
</reference>
<organism evidence="11 12">
    <name type="scientific">Salix dunnii</name>
    <dbReference type="NCBI Taxonomy" id="1413687"/>
    <lineage>
        <taxon>Eukaryota</taxon>
        <taxon>Viridiplantae</taxon>
        <taxon>Streptophyta</taxon>
        <taxon>Embryophyta</taxon>
        <taxon>Tracheophyta</taxon>
        <taxon>Spermatophyta</taxon>
        <taxon>Magnoliopsida</taxon>
        <taxon>eudicotyledons</taxon>
        <taxon>Gunneridae</taxon>
        <taxon>Pentapetalae</taxon>
        <taxon>rosids</taxon>
        <taxon>fabids</taxon>
        <taxon>Malpighiales</taxon>
        <taxon>Salicaceae</taxon>
        <taxon>Saliceae</taxon>
        <taxon>Salix</taxon>
    </lineage>
</organism>
<dbReference type="OrthoDB" id="10253408at2759"/>
<evidence type="ECO:0000256" key="3">
    <source>
        <dbReference type="ARBA" id="ARBA00022729"/>
    </source>
</evidence>
<dbReference type="InterPro" id="IPR025660">
    <property type="entry name" value="Pept_his_AS"/>
</dbReference>
<evidence type="ECO:0000313" key="11">
    <source>
        <dbReference type="EMBL" id="KAF9682009.1"/>
    </source>
</evidence>
<dbReference type="Pfam" id="PF00112">
    <property type="entry name" value="Peptidase_C1"/>
    <property type="match status" value="1"/>
</dbReference>
<accession>A0A835MYT3</accession>
<sequence length="359" mass="39423">MMQGDKCAFLLTNSFSTILAATTSMSIMRFTEQSQFFCLALLFVLGTWSSKSVARTLQDVSMYERHEQWMAQYGRVYKDGAEMETRYSIFKENVARIDAFNSHTSESYKLGVNEFADLSNEEFKTSRNRFKGHICTPQQGPFRYENVSAVPATVDWRNKGAVTPVKDQGQCVAAMEGINQLTTGKLISLSEQELVDCDTKGEDQGCNGGLRDDAFKFIEQNKGLTTEANYPYAGTDGTCNTQKEASHAAKITGFEDVPANSEAALMKAVAKQPVSVAIDAGGFEFQFYSSGIFTGSCGTELDHGVTAVGYGVSDGTKYWLVKNSWGAQWGEEGYIRMQKDISAQEGLCGIAMQASYPTA</sequence>
<dbReference type="AlphaFoldDB" id="A0A835MYT3"/>
<dbReference type="PROSITE" id="PS00639">
    <property type="entry name" value="THIOL_PROTEASE_HIS"/>
    <property type="match status" value="1"/>
</dbReference>
<keyword evidence="5" id="KW-0788">Thiol protease</keyword>
<keyword evidence="7" id="KW-0325">Glycoprotein</keyword>
<evidence type="ECO:0000256" key="2">
    <source>
        <dbReference type="ARBA" id="ARBA00022670"/>
    </source>
</evidence>
<dbReference type="Proteomes" id="UP000657918">
    <property type="component" value="Unassembled WGS sequence"/>
</dbReference>
<name>A0A835MYT3_9ROSI</name>
<proteinExistence type="inferred from homology"/>
<feature type="domain" description="Peptidase C1A papain C-terminal" evidence="9">
    <location>
        <begin position="150"/>
        <end position="358"/>
    </location>
</feature>
<protein>
    <recommendedName>
        <fullName evidence="8">Vignain</fullName>
    </recommendedName>
</protein>
<dbReference type="SUPFAM" id="SSF54001">
    <property type="entry name" value="Cysteine proteinases"/>
    <property type="match status" value="1"/>
</dbReference>
<evidence type="ECO:0000259" key="9">
    <source>
        <dbReference type="SMART" id="SM00645"/>
    </source>
</evidence>
<dbReference type="FunFam" id="3.90.70.10:FF:000023">
    <property type="entry name" value="Senescence-specific cysteine protease SAG39"/>
    <property type="match status" value="1"/>
</dbReference>
<evidence type="ECO:0000313" key="12">
    <source>
        <dbReference type="Proteomes" id="UP000657918"/>
    </source>
</evidence>
<keyword evidence="2" id="KW-0645">Protease</keyword>
<feature type="domain" description="Cathepsin propeptide inhibitor" evidence="10">
    <location>
        <begin position="66"/>
        <end position="123"/>
    </location>
</feature>
<dbReference type="EMBL" id="JADGMS010000005">
    <property type="protein sequence ID" value="KAF9682009.1"/>
    <property type="molecule type" value="Genomic_DNA"/>
</dbReference>
<dbReference type="GO" id="GO:0006508">
    <property type="term" value="P:proteolysis"/>
    <property type="evidence" value="ECO:0007669"/>
    <property type="project" value="UniProtKB-KW"/>
</dbReference>
<comment type="caution">
    <text evidence="11">The sequence shown here is derived from an EMBL/GenBank/DDBJ whole genome shotgun (WGS) entry which is preliminary data.</text>
</comment>
<evidence type="ECO:0000256" key="6">
    <source>
        <dbReference type="ARBA" id="ARBA00023157"/>
    </source>
</evidence>
<dbReference type="PROSITE" id="PS00640">
    <property type="entry name" value="THIOL_PROTEASE_ASN"/>
    <property type="match status" value="1"/>
</dbReference>
<evidence type="ECO:0000259" key="10">
    <source>
        <dbReference type="SMART" id="SM00848"/>
    </source>
</evidence>
<keyword evidence="12" id="KW-1185">Reference proteome</keyword>
<dbReference type="CDD" id="cd02248">
    <property type="entry name" value="Peptidase_C1A"/>
    <property type="match status" value="1"/>
</dbReference>
<evidence type="ECO:0000256" key="4">
    <source>
        <dbReference type="ARBA" id="ARBA00022801"/>
    </source>
</evidence>
<dbReference type="Pfam" id="PF08246">
    <property type="entry name" value="Inhibitor_I29"/>
    <property type="match status" value="1"/>
</dbReference>
<evidence type="ECO:0000256" key="5">
    <source>
        <dbReference type="ARBA" id="ARBA00022807"/>
    </source>
</evidence>
<dbReference type="InterPro" id="IPR013128">
    <property type="entry name" value="Peptidase_C1A"/>
</dbReference>
<evidence type="ECO:0000256" key="1">
    <source>
        <dbReference type="ARBA" id="ARBA00008455"/>
    </source>
</evidence>
<dbReference type="InterPro" id="IPR025661">
    <property type="entry name" value="Pept_asp_AS"/>
</dbReference>
<evidence type="ECO:0000256" key="7">
    <source>
        <dbReference type="ARBA" id="ARBA00023180"/>
    </source>
</evidence>
<gene>
    <name evidence="11" type="ORF">SADUNF_Sadunf05G0062700</name>
</gene>
<keyword evidence="3" id="KW-0732">Signal</keyword>
<dbReference type="SMART" id="SM00645">
    <property type="entry name" value="Pept_C1"/>
    <property type="match status" value="1"/>
</dbReference>
<dbReference type="InterPro" id="IPR039417">
    <property type="entry name" value="Peptidase_C1A_papain-like"/>
</dbReference>
<comment type="similarity">
    <text evidence="1">Belongs to the peptidase C1 family.</text>
</comment>
<dbReference type="SMART" id="SM00848">
    <property type="entry name" value="Inhibitor_I29"/>
    <property type="match status" value="1"/>
</dbReference>
<dbReference type="PANTHER" id="PTHR12411">
    <property type="entry name" value="CYSTEINE PROTEASE FAMILY C1-RELATED"/>
    <property type="match status" value="1"/>
</dbReference>